<gene>
    <name evidence="3" type="ORF">PIB30_055571</name>
</gene>
<protein>
    <recommendedName>
        <fullName evidence="2">Transposase MuDR plant domain-containing protein</fullName>
    </recommendedName>
</protein>
<evidence type="ECO:0000313" key="4">
    <source>
        <dbReference type="Proteomes" id="UP001341840"/>
    </source>
</evidence>
<feature type="region of interest" description="Disordered" evidence="1">
    <location>
        <begin position="104"/>
        <end position="143"/>
    </location>
</feature>
<dbReference type="Pfam" id="PF03108">
    <property type="entry name" value="DBD_Tnp_Mut"/>
    <property type="match status" value="1"/>
</dbReference>
<name>A0ABU6QIL4_9FABA</name>
<comment type="caution">
    <text evidence="3">The sequence shown here is derived from an EMBL/GenBank/DDBJ whole genome shotgun (WGS) entry which is preliminary data.</text>
</comment>
<dbReference type="InterPro" id="IPR004332">
    <property type="entry name" value="Transposase_MuDR"/>
</dbReference>
<organism evidence="3 4">
    <name type="scientific">Stylosanthes scabra</name>
    <dbReference type="NCBI Taxonomy" id="79078"/>
    <lineage>
        <taxon>Eukaryota</taxon>
        <taxon>Viridiplantae</taxon>
        <taxon>Streptophyta</taxon>
        <taxon>Embryophyta</taxon>
        <taxon>Tracheophyta</taxon>
        <taxon>Spermatophyta</taxon>
        <taxon>Magnoliopsida</taxon>
        <taxon>eudicotyledons</taxon>
        <taxon>Gunneridae</taxon>
        <taxon>Pentapetalae</taxon>
        <taxon>rosids</taxon>
        <taxon>fabids</taxon>
        <taxon>Fabales</taxon>
        <taxon>Fabaceae</taxon>
        <taxon>Papilionoideae</taxon>
        <taxon>50 kb inversion clade</taxon>
        <taxon>dalbergioids sensu lato</taxon>
        <taxon>Dalbergieae</taxon>
        <taxon>Pterocarpus clade</taxon>
        <taxon>Stylosanthes</taxon>
    </lineage>
</organism>
<feature type="compositionally biased region" description="Basic and acidic residues" evidence="1">
    <location>
        <begin position="104"/>
        <end position="117"/>
    </location>
</feature>
<accession>A0ABU6QIL4</accession>
<evidence type="ECO:0000256" key="1">
    <source>
        <dbReference type="SAM" id="MobiDB-lite"/>
    </source>
</evidence>
<evidence type="ECO:0000259" key="2">
    <source>
        <dbReference type="Pfam" id="PF03108"/>
    </source>
</evidence>
<dbReference type="Proteomes" id="UP001341840">
    <property type="component" value="Unassembled WGS sequence"/>
</dbReference>
<proteinExistence type="predicted"/>
<feature type="compositionally biased region" description="Low complexity" evidence="1">
    <location>
        <begin position="132"/>
        <end position="141"/>
    </location>
</feature>
<evidence type="ECO:0000313" key="3">
    <source>
        <dbReference type="EMBL" id="MED6111789.1"/>
    </source>
</evidence>
<reference evidence="3 4" key="1">
    <citation type="journal article" date="2023" name="Plants (Basel)">
        <title>Bridging the Gap: Combining Genomics and Transcriptomics Approaches to Understand Stylosanthes scabra, an Orphan Legume from the Brazilian Caatinga.</title>
        <authorList>
            <person name="Ferreira-Neto J.R.C."/>
            <person name="da Silva M.D."/>
            <person name="Binneck E."/>
            <person name="de Melo N.F."/>
            <person name="da Silva R.H."/>
            <person name="de Melo A.L.T.M."/>
            <person name="Pandolfi V."/>
            <person name="Bustamante F.O."/>
            <person name="Brasileiro-Vidal A.C."/>
            <person name="Benko-Iseppon A.M."/>
        </authorList>
    </citation>
    <scope>NUCLEOTIDE SEQUENCE [LARGE SCALE GENOMIC DNA]</scope>
    <source>
        <tissue evidence="3">Leaves</tissue>
    </source>
</reference>
<keyword evidence="4" id="KW-1185">Reference proteome</keyword>
<sequence length="232" mass="25226">MTFRIKGRLMFNKSAQLRGFRAQPTTRQCWGASGSRNQCEPDVRQVASPSFDFNLHAKAGGNELGNSRSFAELGIAMAATPQPLSPQTFQGVPDPDPHVIEALRLDDSDDERQFREGDNDDGGDPVPPQPPQGGTSSSGTQKYPLHLSNLNLDALSGLARRDGGSSSGAHVSQGSNIPAEFQVGQSFHSKEKAVLAVKNYNICRGVEYRVMEFDHAKYLGKCKEFGKGCTWL</sequence>
<dbReference type="EMBL" id="JASCZI010000435">
    <property type="protein sequence ID" value="MED6111789.1"/>
    <property type="molecule type" value="Genomic_DNA"/>
</dbReference>
<feature type="domain" description="Transposase MuDR plant" evidence="2">
    <location>
        <begin position="181"/>
        <end position="231"/>
    </location>
</feature>